<keyword evidence="3" id="KW-0479">Metal-binding</keyword>
<sequence length="675" mass="76476">MEASADLQSRKVTKDKIDDTISANKNPNTCSSLQAEDLTTLTFQNNDESRAPSARQNHDIVPPDELHSGRNQQTRDSGYVTEHKWDMNEQTGQKLNEVNNFQKILPETPNSETKNRKRVPKVEKSAYDWEDLRKKLCINKSAKGRSDITMDSLDWEAVRCADVSKIADTIRERGMNNVLAERIQEFLNRLVREHGCIDLEWLRDLPPDTAKDYLLSIRGLGLKSVECVRLLALQQLAFPVSLLSEETVLNIGTDFPTYFYPVLESIQKYLWPRLCKLDQRTLYELHYQMITFGKVFCTKSKPNCNACPLRSECKHFASAFASARLTLPAPKDKSLVSFTAPISFEKANILNMNPRPVPCLEESSQSQECTNQNDCIPIVEEPTSPEPECYETIESAIEDAFYDDPDEIPMIKLNFEEFSQNLQDYMQENMEIQDGSLSKALVALTPEAASIPMPKLKNVSRLRTEHQVYELPDSHPLLNGVDPREPDDPSPYLLAIWTPGETAQSSEPPNACCESQNTGQLCDKTTCFACSSVREAESHKVRGTLLIPCRTAMRGSFPLNGTYFQVNEVFADHHSSCNPIDVPRDWIWNLPRRTVYFGTSIPTIFRGLTTEEIQHCFWRGFVCVRGFDRVTGAPKPLYARLHFPASKASNIRKAESVVKEAMLAEDVENSTKTQL</sequence>
<dbReference type="OrthoDB" id="1908857at2759"/>
<dbReference type="GO" id="GO:0006281">
    <property type="term" value="P:DNA repair"/>
    <property type="evidence" value="ECO:0007669"/>
    <property type="project" value="InterPro"/>
</dbReference>
<feature type="region of interest" description="Disordered" evidence="6">
    <location>
        <begin position="1"/>
        <end position="31"/>
    </location>
</feature>
<dbReference type="AlphaFoldDB" id="A0A835U6Y5"/>
<keyword evidence="5" id="KW-0411">Iron-sulfur</keyword>
<name>A0A835U6Y5_VANPL</name>
<evidence type="ECO:0000313" key="9">
    <source>
        <dbReference type="EMBL" id="KAG0451914.1"/>
    </source>
</evidence>
<evidence type="ECO:0000256" key="4">
    <source>
        <dbReference type="ARBA" id="ARBA00023004"/>
    </source>
</evidence>
<dbReference type="InterPro" id="IPR011257">
    <property type="entry name" value="DNA_glycosylase"/>
</dbReference>
<evidence type="ECO:0000256" key="3">
    <source>
        <dbReference type="ARBA" id="ARBA00022723"/>
    </source>
</evidence>
<dbReference type="EMBL" id="JADCNL010000039">
    <property type="protein sequence ID" value="KAG0451914.1"/>
    <property type="molecule type" value="Genomic_DNA"/>
</dbReference>
<evidence type="ECO:0000256" key="5">
    <source>
        <dbReference type="ARBA" id="ARBA00023014"/>
    </source>
</evidence>
<dbReference type="Gene3D" id="1.10.340.30">
    <property type="entry name" value="Hypothetical protein, domain 2"/>
    <property type="match status" value="1"/>
</dbReference>
<dbReference type="GO" id="GO:0019104">
    <property type="term" value="F:DNA N-glycosylase activity"/>
    <property type="evidence" value="ECO:0007669"/>
    <property type="project" value="InterPro"/>
</dbReference>
<dbReference type="Pfam" id="PF15629">
    <property type="entry name" value="Perm-CXXC"/>
    <property type="match status" value="1"/>
</dbReference>
<comment type="caution">
    <text evidence="9">The sequence shown here is derived from an EMBL/GenBank/DDBJ whole genome shotgun (WGS) entry which is preliminary data.</text>
</comment>
<dbReference type="PANTHER" id="PTHR46213:SF13">
    <property type="entry name" value="DEMETER-LIKE PROTEIN 2-RELATED"/>
    <property type="match status" value="1"/>
</dbReference>
<feature type="compositionally biased region" description="Basic and acidic residues" evidence="6">
    <location>
        <begin position="8"/>
        <end position="19"/>
    </location>
</feature>
<dbReference type="SUPFAM" id="SSF48150">
    <property type="entry name" value="DNA-glycosylase"/>
    <property type="match status" value="1"/>
</dbReference>
<dbReference type="PANTHER" id="PTHR46213">
    <property type="entry name" value="TRANSCRIPTIONAL ACTIVATOR DEMETER"/>
    <property type="match status" value="1"/>
</dbReference>
<dbReference type="InterPro" id="IPR044811">
    <property type="entry name" value="DME/ROS1"/>
</dbReference>
<organism evidence="9 10">
    <name type="scientific">Vanilla planifolia</name>
    <name type="common">Vanilla</name>
    <dbReference type="NCBI Taxonomy" id="51239"/>
    <lineage>
        <taxon>Eukaryota</taxon>
        <taxon>Viridiplantae</taxon>
        <taxon>Streptophyta</taxon>
        <taxon>Embryophyta</taxon>
        <taxon>Tracheophyta</taxon>
        <taxon>Spermatophyta</taxon>
        <taxon>Magnoliopsida</taxon>
        <taxon>Liliopsida</taxon>
        <taxon>Asparagales</taxon>
        <taxon>Orchidaceae</taxon>
        <taxon>Vanilloideae</taxon>
        <taxon>Vanilleae</taxon>
        <taxon>Vanilla</taxon>
    </lineage>
</organism>
<evidence type="ECO:0000313" key="10">
    <source>
        <dbReference type="Proteomes" id="UP000636800"/>
    </source>
</evidence>
<dbReference type="GO" id="GO:0051539">
    <property type="term" value="F:4 iron, 4 sulfur cluster binding"/>
    <property type="evidence" value="ECO:0007669"/>
    <property type="project" value="UniProtKB-KW"/>
</dbReference>
<evidence type="ECO:0000259" key="8">
    <source>
        <dbReference type="Pfam" id="PF15629"/>
    </source>
</evidence>
<keyword evidence="4" id="KW-0408">Iron</keyword>
<dbReference type="InterPro" id="IPR003651">
    <property type="entry name" value="Endonuclease3_FeS-loop_motif"/>
</dbReference>
<dbReference type="Proteomes" id="UP000636800">
    <property type="component" value="Unassembled WGS sequence"/>
</dbReference>
<proteinExistence type="predicted"/>
<dbReference type="Pfam" id="PF15628">
    <property type="entry name" value="RRM_DME"/>
    <property type="match status" value="1"/>
</dbReference>
<keyword evidence="10" id="KW-1185">Reference proteome</keyword>
<feature type="region of interest" description="Disordered" evidence="6">
    <location>
        <begin position="47"/>
        <end position="76"/>
    </location>
</feature>
<dbReference type="GO" id="GO:0141166">
    <property type="term" value="P:chromosomal 5-methylcytosine DNA demethylation pathway"/>
    <property type="evidence" value="ECO:0007669"/>
    <property type="project" value="InterPro"/>
</dbReference>
<gene>
    <name evidence="9" type="ORF">HPP92_026209</name>
</gene>
<dbReference type="GO" id="GO:0046872">
    <property type="term" value="F:metal ion binding"/>
    <property type="evidence" value="ECO:0007669"/>
    <property type="project" value="UniProtKB-KW"/>
</dbReference>
<dbReference type="InterPro" id="IPR028924">
    <property type="entry name" value="Perm-CXXC"/>
</dbReference>
<dbReference type="SMART" id="SM00525">
    <property type="entry name" value="FES"/>
    <property type="match status" value="1"/>
</dbReference>
<evidence type="ECO:0000256" key="6">
    <source>
        <dbReference type="SAM" id="MobiDB-lite"/>
    </source>
</evidence>
<feature type="domain" description="Demeter RRM-fold" evidence="7">
    <location>
        <begin position="543"/>
        <end position="643"/>
    </location>
</feature>
<keyword evidence="2" id="KW-0004">4Fe-4S</keyword>
<dbReference type="InterPro" id="IPR028925">
    <property type="entry name" value="RRM_DME"/>
</dbReference>
<evidence type="ECO:0000259" key="7">
    <source>
        <dbReference type="Pfam" id="PF15628"/>
    </source>
</evidence>
<dbReference type="InterPro" id="IPR023170">
    <property type="entry name" value="HhH_base_excis_C"/>
</dbReference>
<protein>
    <submittedName>
        <fullName evidence="9">Uncharacterized protein</fullName>
    </submittedName>
</protein>
<evidence type="ECO:0000256" key="2">
    <source>
        <dbReference type="ARBA" id="ARBA00022485"/>
    </source>
</evidence>
<reference evidence="9 10" key="1">
    <citation type="journal article" date="2020" name="Nat. Food">
        <title>A phased Vanilla planifolia genome enables genetic improvement of flavour and production.</title>
        <authorList>
            <person name="Hasing T."/>
            <person name="Tang H."/>
            <person name="Brym M."/>
            <person name="Khazi F."/>
            <person name="Huang T."/>
            <person name="Chambers A.H."/>
        </authorList>
    </citation>
    <scope>NUCLEOTIDE SEQUENCE [LARGE SCALE GENOMIC DNA]</scope>
    <source>
        <tissue evidence="9">Leaf</tissue>
    </source>
</reference>
<dbReference type="GO" id="GO:0035514">
    <property type="term" value="F:DNA demethylase activity"/>
    <property type="evidence" value="ECO:0007669"/>
    <property type="project" value="InterPro"/>
</dbReference>
<evidence type="ECO:0000256" key="1">
    <source>
        <dbReference type="ARBA" id="ARBA00001966"/>
    </source>
</evidence>
<feature type="domain" description="Permuted single zf-CXXC unit" evidence="8">
    <location>
        <begin position="509"/>
        <end position="538"/>
    </location>
</feature>
<dbReference type="Gene3D" id="1.10.1670.10">
    <property type="entry name" value="Helix-hairpin-Helix base-excision DNA repair enzymes (C-terminal)"/>
    <property type="match status" value="1"/>
</dbReference>
<accession>A0A835U6Y5</accession>
<feature type="compositionally biased region" description="Polar residues" evidence="6">
    <location>
        <begin position="21"/>
        <end position="31"/>
    </location>
</feature>
<comment type="cofactor">
    <cofactor evidence="1">
        <name>[4Fe-4S] cluster</name>
        <dbReference type="ChEBI" id="CHEBI:49883"/>
    </cofactor>
</comment>